<dbReference type="EMBL" id="BTPD01000006">
    <property type="protein sequence ID" value="GMQ29556.1"/>
    <property type="molecule type" value="Genomic_DNA"/>
</dbReference>
<gene>
    <name evidence="4" type="ORF">Aconfl_21990</name>
</gene>
<dbReference type="PANTHER" id="PTHR39206:SF1">
    <property type="entry name" value="SLL8004 PROTEIN"/>
    <property type="match status" value="1"/>
</dbReference>
<dbReference type="Proteomes" id="UP001338309">
    <property type="component" value="Unassembled WGS sequence"/>
</dbReference>
<dbReference type="Pfam" id="PF06414">
    <property type="entry name" value="Zeta_toxin"/>
    <property type="match status" value="1"/>
</dbReference>
<evidence type="ECO:0000256" key="1">
    <source>
        <dbReference type="ARBA" id="ARBA00022741"/>
    </source>
</evidence>
<dbReference type="InterPro" id="IPR010488">
    <property type="entry name" value="Zeta_toxin_domain"/>
</dbReference>
<evidence type="ECO:0000259" key="3">
    <source>
        <dbReference type="Pfam" id="PF06414"/>
    </source>
</evidence>
<evidence type="ECO:0000313" key="4">
    <source>
        <dbReference type="EMBL" id="GMQ29556.1"/>
    </source>
</evidence>
<protein>
    <submittedName>
        <fullName evidence="4">Zeta toxin family protein</fullName>
    </submittedName>
</protein>
<organism evidence="4 5">
    <name type="scientific">Algoriphagus confluentis</name>
    <dbReference type="NCBI Taxonomy" id="1697556"/>
    <lineage>
        <taxon>Bacteria</taxon>
        <taxon>Pseudomonadati</taxon>
        <taxon>Bacteroidota</taxon>
        <taxon>Cytophagia</taxon>
        <taxon>Cytophagales</taxon>
        <taxon>Cyclobacteriaceae</taxon>
        <taxon>Algoriphagus</taxon>
    </lineage>
</organism>
<dbReference type="SUPFAM" id="SSF52540">
    <property type="entry name" value="P-loop containing nucleoside triphosphate hydrolases"/>
    <property type="match status" value="1"/>
</dbReference>
<name>A0ABQ6PNK8_9BACT</name>
<dbReference type="PANTHER" id="PTHR39206">
    <property type="entry name" value="SLL8004 PROTEIN"/>
    <property type="match status" value="1"/>
</dbReference>
<dbReference type="InterPro" id="IPR027417">
    <property type="entry name" value="P-loop_NTPase"/>
</dbReference>
<accession>A0ABQ6PNK8</accession>
<keyword evidence="1" id="KW-0547">Nucleotide-binding</keyword>
<keyword evidence="5" id="KW-1185">Reference proteome</keyword>
<evidence type="ECO:0000256" key="2">
    <source>
        <dbReference type="ARBA" id="ARBA00022840"/>
    </source>
</evidence>
<dbReference type="RefSeq" id="WP_338224275.1">
    <property type="nucleotide sequence ID" value="NZ_BTPD01000006.1"/>
</dbReference>
<keyword evidence="2" id="KW-0067">ATP-binding</keyword>
<proteinExistence type="predicted"/>
<sequence>MANPRLWVVAGCNGAGKSSFSKSLFDYQLIPFDYDKYFLDYYHELQPSDIQDRMAHNLAFEELKRQIEIAVNDRKDFAYETNFNSTPLFWPEKFKKVGYKIHLIYFVLNSLEEAKRRVAIRVANGGHFVPSSEIEKRYFEGFSNLNMYFAYFDSVDVFDCSTYKKEPQFCFSISHGKLLYKKQFPKFLESLIPDVARLVA</sequence>
<reference evidence="4 5" key="1">
    <citation type="submission" date="2023-08" db="EMBL/GenBank/DDBJ databases">
        <title>Draft genome sequence of Algoriphagus confluentis.</title>
        <authorList>
            <person name="Takatani N."/>
            <person name="Hosokawa M."/>
            <person name="Sawabe T."/>
        </authorList>
    </citation>
    <scope>NUCLEOTIDE SEQUENCE [LARGE SCALE GENOMIC DNA]</scope>
    <source>
        <strain evidence="4 5">NBRC 111222</strain>
    </source>
</reference>
<dbReference type="Gene3D" id="3.40.50.300">
    <property type="entry name" value="P-loop containing nucleotide triphosphate hydrolases"/>
    <property type="match status" value="1"/>
</dbReference>
<comment type="caution">
    <text evidence="4">The sequence shown here is derived from an EMBL/GenBank/DDBJ whole genome shotgun (WGS) entry which is preliminary data.</text>
</comment>
<evidence type="ECO:0000313" key="5">
    <source>
        <dbReference type="Proteomes" id="UP001338309"/>
    </source>
</evidence>
<feature type="domain" description="Zeta toxin" evidence="3">
    <location>
        <begin position="3"/>
        <end position="144"/>
    </location>
</feature>